<feature type="transmembrane region" description="Helical" evidence="6">
    <location>
        <begin position="229"/>
        <end position="249"/>
    </location>
</feature>
<sequence>MYNPTVKQPQVDDSHARPVNASGHAQELPLRFSLLSLAGIGLLVGNVWPAIGGSLAVAISNGGPPGVLYEFIAVSFCYVAVAVSIAELASAVPSSAGVYHWASVTPGGPAGRPIGFLAGWWNYLAWVLGAASMTSILGSSVIQMHATTHRDFKVETWHVLVVYLVCTWTACLAVCIGSKAMPTLNKMGGYAIVVFFVITVVVVVVMPSLPGHDGHASSESVWMRWTTSISYPPAFVFLSGMLNGAYSVGAVDAITHLAEEIPNPERNVPLALALQVSIGFVTGLCYLIAILYSIHDLNALRDSSYPIVDIYGQATGSQAGAAGLLSMIVVCIGLTVLGLQITCGRTLWTLARDGASPFPARLSRMNKTLHVPVNATVVSAILVTVLGILYVGNTTAFNAFVGSFVLLSSSSYVACILPHLLTGRKNVPQGPFRMRGAWGYVINAISCLHMIVWGVIYCFPSNLPTNANSLNYTGVIWGGSTIFIALFWFLRARRGYRGPRVTSGTVYMETSGL</sequence>
<comment type="caution">
    <text evidence="7">The sequence shown here is derived from an EMBL/GenBank/DDBJ whole genome shotgun (WGS) entry which is preliminary data.</text>
</comment>
<feature type="transmembrane region" description="Helical" evidence="6">
    <location>
        <begin position="397"/>
        <end position="417"/>
    </location>
</feature>
<reference evidence="7 8" key="2">
    <citation type="journal article" date="2017" name="Sci. Rep.">
        <title>Ant-infecting Ophiocordyceps genomes reveal a high diversity of potential behavioral manipulation genes and a possible major role for enterotoxins.</title>
        <authorList>
            <person name="de Bekker C."/>
            <person name="Ohm R.A."/>
            <person name="Evans H.C."/>
            <person name="Brachmann A."/>
            <person name="Hughes D.P."/>
        </authorList>
    </citation>
    <scope>NUCLEOTIDE SEQUENCE [LARGE SCALE GENOMIC DNA]</scope>
    <source>
        <strain evidence="7 8">SC16a</strain>
    </source>
</reference>
<dbReference type="EMBL" id="LAZP02000027">
    <property type="protein sequence ID" value="PFH62465.1"/>
    <property type="molecule type" value="Genomic_DNA"/>
</dbReference>
<protein>
    <recommendedName>
        <fullName evidence="9">Amino acid permease/ SLC12A domain-containing protein</fullName>
    </recommendedName>
</protein>
<feature type="transmembrane region" description="Helical" evidence="6">
    <location>
        <begin position="114"/>
        <end position="137"/>
    </location>
</feature>
<dbReference type="GO" id="GO:0022857">
    <property type="term" value="F:transmembrane transporter activity"/>
    <property type="evidence" value="ECO:0007669"/>
    <property type="project" value="InterPro"/>
</dbReference>
<dbReference type="STRING" id="268505.A0A2A9PLU8"/>
<reference evidence="7 8" key="1">
    <citation type="journal article" date="2015" name="BMC Genomics">
        <title>Gene expression during zombie ant biting behavior reflects the complexity underlying fungal parasitic behavioral manipulation.</title>
        <authorList>
            <person name="de Bekker C."/>
            <person name="Ohm R.A."/>
            <person name="Loreto R.G."/>
            <person name="Sebastian A."/>
            <person name="Albert I."/>
            <person name="Merrow M."/>
            <person name="Brachmann A."/>
            <person name="Hughes D.P."/>
        </authorList>
    </citation>
    <scope>NUCLEOTIDE SEQUENCE [LARGE SCALE GENOMIC DNA]</scope>
    <source>
        <strain evidence="7 8">SC16a</strain>
    </source>
</reference>
<evidence type="ECO:0000313" key="7">
    <source>
        <dbReference type="EMBL" id="PFH62465.1"/>
    </source>
</evidence>
<dbReference type="Gene3D" id="1.20.1740.10">
    <property type="entry name" value="Amino acid/polyamine transporter I"/>
    <property type="match status" value="1"/>
</dbReference>
<name>A0A2A9PLU8_OPHUN</name>
<feature type="transmembrane region" description="Helical" evidence="6">
    <location>
        <begin position="369"/>
        <end position="391"/>
    </location>
</feature>
<evidence type="ECO:0008006" key="9">
    <source>
        <dbReference type="Google" id="ProtNLM"/>
    </source>
</evidence>
<dbReference type="PANTHER" id="PTHR45649:SF27">
    <property type="entry name" value="CHOLINE TRANSPORTER (EUROFUNG)"/>
    <property type="match status" value="1"/>
</dbReference>
<dbReference type="PIRSF" id="PIRSF006060">
    <property type="entry name" value="AA_transporter"/>
    <property type="match status" value="1"/>
</dbReference>
<dbReference type="GO" id="GO:0016020">
    <property type="term" value="C:membrane"/>
    <property type="evidence" value="ECO:0007669"/>
    <property type="project" value="UniProtKB-SubCell"/>
</dbReference>
<accession>A0A2A9PLU8</accession>
<evidence type="ECO:0000256" key="2">
    <source>
        <dbReference type="ARBA" id="ARBA00022448"/>
    </source>
</evidence>
<dbReference type="InterPro" id="IPR002293">
    <property type="entry name" value="AA/rel_permease1"/>
</dbReference>
<keyword evidence="5 6" id="KW-0472">Membrane</keyword>
<keyword evidence="3 6" id="KW-0812">Transmembrane</keyword>
<evidence type="ECO:0000256" key="6">
    <source>
        <dbReference type="SAM" id="Phobius"/>
    </source>
</evidence>
<dbReference type="PANTHER" id="PTHR45649">
    <property type="entry name" value="AMINO-ACID PERMEASE BAT1"/>
    <property type="match status" value="1"/>
</dbReference>
<feature type="transmembrane region" description="Helical" evidence="6">
    <location>
        <begin position="437"/>
        <end position="457"/>
    </location>
</feature>
<keyword evidence="8" id="KW-1185">Reference proteome</keyword>
<evidence type="ECO:0000313" key="8">
    <source>
        <dbReference type="Proteomes" id="UP000037136"/>
    </source>
</evidence>
<dbReference type="AlphaFoldDB" id="A0A2A9PLU8"/>
<evidence type="ECO:0000256" key="4">
    <source>
        <dbReference type="ARBA" id="ARBA00022989"/>
    </source>
</evidence>
<dbReference type="OrthoDB" id="3900342at2759"/>
<keyword evidence="2" id="KW-0813">Transport</keyword>
<feature type="transmembrane region" description="Helical" evidence="6">
    <location>
        <begin position="270"/>
        <end position="294"/>
    </location>
</feature>
<feature type="transmembrane region" description="Helical" evidence="6">
    <location>
        <begin position="189"/>
        <end position="209"/>
    </location>
</feature>
<feature type="transmembrane region" description="Helical" evidence="6">
    <location>
        <begin position="32"/>
        <end position="51"/>
    </location>
</feature>
<feature type="transmembrane region" description="Helical" evidence="6">
    <location>
        <begin position="469"/>
        <end position="490"/>
    </location>
</feature>
<evidence type="ECO:0000256" key="5">
    <source>
        <dbReference type="ARBA" id="ARBA00023136"/>
    </source>
</evidence>
<dbReference type="Pfam" id="PF13520">
    <property type="entry name" value="AA_permease_2"/>
    <property type="match status" value="1"/>
</dbReference>
<feature type="transmembrane region" description="Helical" evidence="6">
    <location>
        <begin position="324"/>
        <end position="348"/>
    </location>
</feature>
<dbReference type="PROSITE" id="PS00218">
    <property type="entry name" value="AMINO_ACID_PERMEASE_1"/>
    <property type="match status" value="1"/>
</dbReference>
<evidence type="ECO:0000256" key="1">
    <source>
        <dbReference type="ARBA" id="ARBA00004141"/>
    </source>
</evidence>
<dbReference type="Proteomes" id="UP000037136">
    <property type="component" value="Unassembled WGS sequence"/>
</dbReference>
<dbReference type="GO" id="GO:0006865">
    <property type="term" value="P:amino acid transport"/>
    <property type="evidence" value="ECO:0007669"/>
    <property type="project" value="InterPro"/>
</dbReference>
<proteinExistence type="predicted"/>
<feature type="transmembrane region" description="Helical" evidence="6">
    <location>
        <begin position="157"/>
        <end position="177"/>
    </location>
</feature>
<keyword evidence="4 6" id="KW-1133">Transmembrane helix</keyword>
<gene>
    <name evidence="7" type="ORF">XA68_13367</name>
</gene>
<organism evidence="7 8">
    <name type="scientific">Ophiocordyceps unilateralis</name>
    <name type="common">Zombie-ant fungus</name>
    <name type="synonym">Torrubia unilateralis</name>
    <dbReference type="NCBI Taxonomy" id="268505"/>
    <lineage>
        <taxon>Eukaryota</taxon>
        <taxon>Fungi</taxon>
        <taxon>Dikarya</taxon>
        <taxon>Ascomycota</taxon>
        <taxon>Pezizomycotina</taxon>
        <taxon>Sordariomycetes</taxon>
        <taxon>Hypocreomycetidae</taxon>
        <taxon>Hypocreales</taxon>
        <taxon>Ophiocordycipitaceae</taxon>
        <taxon>Ophiocordyceps</taxon>
    </lineage>
</organism>
<feature type="transmembrane region" description="Helical" evidence="6">
    <location>
        <begin position="71"/>
        <end position="93"/>
    </location>
</feature>
<dbReference type="InterPro" id="IPR004840">
    <property type="entry name" value="Amino_acid_permease_CS"/>
</dbReference>
<evidence type="ECO:0000256" key="3">
    <source>
        <dbReference type="ARBA" id="ARBA00022692"/>
    </source>
</evidence>
<comment type="subcellular location">
    <subcellularLocation>
        <location evidence="1">Membrane</location>
        <topology evidence="1">Multi-pass membrane protein</topology>
    </subcellularLocation>
</comment>